<gene>
    <name evidence="4" type="ORF">KUTeg_012708</name>
</gene>
<proteinExistence type="inferred from homology"/>
<evidence type="ECO:0000256" key="1">
    <source>
        <dbReference type="ARBA" id="ARBA00006440"/>
    </source>
</evidence>
<dbReference type="EMBL" id="JARBDR010000640">
    <property type="protein sequence ID" value="KAJ8310843.1"/>
    <property type="molecule type" value="Genomic_DNA"/>
</dbReference>
<evidence type="ECO:0000313" key="4">
    <source>
        <dbReference type="EMBL" id="KAJ8310843.1"/>
    </source>
</evidence>
<evidence type="ECO:0000259" key="3">
    <source>
        <dbReference type="Pfam" id="PF15067"/>
    </source>
</evidence>
<dbReference type="Pfam" id="PF15067">
    <property type="entry name" value="FAM124"/>
    <property type="match status" value="1"/>
</dbReference>
<keyword evidence="5" id="KW-1185">Reference proteome</keyword>
<sequence>MVMEAYLKRTYGQKAGVPQTKYPFWDYRSRRGRSSISSMSSVRSEAEAENASLSGNSDIDAIMLSDPYRLTLHFLADSHEIYPMMDMYQPVIDWIDPDLHIFKLTERTMCDDSENHSFLSQPSNLPSLAVMIFLHEEGMLGCERIQTAKRHFEKSPWKFHHSEQVTKGRMNPYPYNSQDFYFTSEDLPLWAVRQVHYGKEHIRLVVFTSEENWNDMVQFYKLIIGSEPELHRSDFCLFTIHTHIHYDVQFALKKLQGETKPRPLECIRIQFRVAEVGRIVPLFPNVCKPLSDTRWETSDHDGNCIVLEVTGQAGQPKIDKTRNISRIRSNNSDHSDRSRRSDNSSAFSDRSRSDNSSRISDKSNSSDKTVELSGFYVLKFTNIQKRMENYIF</sequence>
<comment type="similarity">
    <text evidence="1">Belongs to the FAM124 family.</text>
</comment>
<feature type="domain" description="FAM124" evidence="3">
    <location>
        <begin position="71"/>
        <end position="308"/>
    </location>
</feature>
<evidence type="ECO:0000256" key="2">
    <source>
        <dbReference type="SAM" id="MobiDB-lite"/>
    </source>
</evidence>
<feature type="compositionally biased region" description="Basic and acidic residues" evidence="2">
    <location>
        <begin position="349"/>
        <end position="366"/>
    </location>
</feature>
<protein>
    <recommendedName>
        <fullName evidence="3">FAM124 domain-containing protein</fullName>
    </recommendedName>
</protein>
<evidence type="ECO:0000313" key="5">
    <source>
        <dbReference type="Proteomes" id="UP001217089"/>
    </source>
</evidence>
<dbReference type="PANTHER" id="PTHR14715:SF6">
    <property type="entry name" value="FAM124 DOMAIN-CONTAINING PROTEIN"/>
    <property type="match status" value="1"/>
</dbReference>
<dbReference type="Proteomes" id="UP001217089">
    <property type="component" value="Unassembled WGS sequence"/>
</dbReference>
<reference evidence="4 5" key="1">
    <citation type="submission" date="2022-12" db="EMBL/GenBank/DDBJ databases">
        <title>Chromosome-level genome of Tegillarca granosa.</title>
        <authorList>
            <person name="Kim J."/>
        </authorList>
    </citation>
    <scope>NUCLEOTIDE SEQUENCE [LARGE SCALE GENOMIC DNA]</scope>
    <source>
        <strain evidence="4">Teg-2019</strain>
        <tissue evidence="4">Adductor muscle</tissue>
    </source>
</reference>
<feature type="region of interest" description="Disordered" evidence="2">
    <location>
        <begin position="317"/>
        <end position="366"/>
    </location>
</feature>
<comment type="caution">
    <text evidence="4">The sequence shown here is derived from an EMBL/GenBank/DDBJ whole genome shotgun (WGS) entry which is preliminary data.</text>
</comment>
<dbReference type="InterPro" id="IPR046365">
    <property type="entry name" value="FAM124_dom"/>
</dbReference>
<organism evidence="4 5">
    <name type="scientific">Tegillarca granosa</name>
    <name type="common">Malaysian cockle</name>
    <name type="synonym">Anadara granosa</name>
    <dbReference type="NCBI Taxonomy" id="220873"/>
    <lineage>
        <taxon>Eukaryota</taxon>
        <taxon>Metazoa</taxon>
        <taxon>Spiralia</taxon>
        <taxon>Lophotrochozoa</taxon>
        <taxon>Mollusca</taxon>
        <taxon>Bivalvia</taxon>
        <taxon>Autobranchia</taxon>
        <taxon>Pteriomorphia</taxon>
        <taxon>Arcoida</taxon>
        <taxon>Arcoidea</taxon>
        <taxon>Arcidae</taxon>
        <taxon>Tegillarca</taxon>
    </lineage>
</organism>
<feature type="compositionally biased region" description="Basic and acidic residues" evidence="2">
    <location>
        <begin position="331"/>
        <end position="342"/>
    </location>
</feature>
<dbReference type="PANTHER" id="PTHR14715">
    <property type="entry name" value="FAM124 DOMAIN-CONTAINING PROTEIN-RELATED"/>
    <property type="match status" value="1"/>
</dbReference>
<dbReference type="InterPro" id="IPR029380">
    <property type="entry name" value="FAM124"/>
</dbReference>
<accession>A0ABQ9F5I6</accession>
<name>A0ABQ9F5I6_TEGGR</name>